<evidence type="ECO:0000313" key="1">
    <source>
        <dbReference type="EMBL" id="KAJ7646649.1"/>
    </source>
</evidence>
<organism evidence="1 2">
    <name type="scientific">Roridomyces roridus</name>
    <dbReference type="NCBI Taxonomy" id="1738132"/>
    <lineage>
        <taxon>Eukaryota</taxon>
        <taxon>Fungi</taxon>
        <taxon>Dikarya</taxon>
        <taxon>Basidiomycota</taxon>
        <taxon>Agaricomycotina</taxon>
        <taxon>Agaricomycetes</taxon>
        <taxon>Agaricomycetidae</taxon>
        <taxon>Agaricales</taxon>
        <taxon>Marasmiineae</taxon>
        <taxon>Mycenaceae</taxon>
        <taxon>Roridomyces</taxon>
    </lineage>
</organism>
<sequence>MGNILTTAWFAQHSGNQLTSSTPSATGLAPSGPYSSIPENLKRFDVSHEGKRESMVHGIMKSFQLGVRRRDIQVGELLAGYMRIHVVDLVKMRENAHSDPEKSFEQVSKLFILFWKTKSISPLLHKQTKERFWVNGQSGNGCWLPRRDFWHGKAIFIEFLHVAIEGWRKELTWLGSKLFEYEPTASFIFVECKMAGEVDACREVGFRRVANSALFCLAKDASHISHTVAANNDAPFETQPIRIPRRKSPQF</sequence>
<keyword evidence="2" id="KW-1185">Reference proteome</keyword>
<gene>
    <name evidence="1" type="ORF">FB45DRAFT_1098603</name>
</gene>
<dbReference type="AlphaFoldDB" id="A0AAD7CDW2"/>
<protein>
    <submittedName>
        <fullName evidence="1">Uncharacterized protein</fullName>
    </submittedName>
</protein>
<comment type="caution">
    <text evidence="1">The sequence shown here is derived from an EMBL/GenBank/DDBJ whole genome shotgun (WGS) entry which is preliminary data.</text>
</comment>
<dbReference type="Proteomes" id="UP001221142">
    <property type="component" value="Unassembled WGS sequence"/>
</dbReference>
<evidence type="ECO:0000313" key="2">
    <source>
        <dbReference type="Proteomes" id="UP001221142"/>
    </source>
</evidence>
<reference evidence="1" key="1">
    <citation type="submission" date="2023-03" db="EMBL/GenBank/DDBJ databases">
        <title>Massive genome expansion in bonnet fungi (Mycena s.s.) driven by repeated elements and novel gene families across ecological guilds.</title>
        <authorList>
            <consortium name="Lawrence Berkeley National Laboratory"/>
            <person name="Harder C.B."/>
            <person name="Miyauchi S."/>
            <person name="Viragh M."/>
            <person name="Kuo A."/>
            <person name="Thoen E."/>
            <person name="Andreopoulos B."/>
            <person name="Lu D."/>
            <person name="Skrede I."/>
            <person name="Drula E."/>
            <person name="Henrissat B."/>
            <person name="Morin E."/>
            <person name="Kohler A."/>
            <person name="Barry K."/>
            <person name="LaButti K."/>
            <person name="Morin E."/>
            <person name="Salamov A."/>
            <person name="Lipzen A."/>
            <person name="Mereny Z."/>
            <person name="Hegedus B."/>
            <person name="Baldrian P."/>
            <person name="Stursova M."/>
            <person name="Weitz H."/>
            <person name="Taylor A."/>
            <person name="Grigoriev I.V."/>
            <person name="Nagy L.G."/>
            <person name="Martin F."/>
            <person name="Kauserud H."/>
        </authorList>
    </citation>
    <scope>NUCLEOTIDE SEQUENCE</scope>
    <source>
        <strain evidence="1">9284</strain>
    </source>
</reference>
<proteinExistence type="predicted"/>
<accession>A0AAD7CDW2</accession>
<dbReference type="EMBL" id="JARKIF010000002">
    <property type="protein sequence ID" value="KAJ7646649.1"/>
    <property type="molecule type" value="Genomic_DNA"/>
</dbReference>
<name>A0AAD7CDW2_9AGAR</name>